<dbReference type="InterPro" id="IPR014729">
    <property type="entry name" value="Rossmann-like_a/b/a_fold"/>
</dbReference>
<accession>A0A1I7GPP1</accession>
<comment type="cofactor">
    <cofactor evidence="3">
        <name>FAD</name>
        <dbReference type="ChEBI" id="CHEBI:57692"/>
    </cofactor>
    <text evidence="3">Binds 1 FAD per dimer.</text>
</comment>
<name>A0A1I7GPP1_9FLAO</name>
<sequence length="320" mass="33450">MSILIYTESEGGKLKKTAFELASYASAIATQQGSSVTAVAINANDAEELGNYGVHKVLTVSDDSLNNFSAKKYASIIQQTAEKESASLVIVGSGSNDKFLAPILSAKLNAALVPNVVELPESISPLKVKRTAFTNKAFAMTEVDTEKAIIALSKNSFGLKENSTAVTSESFSPSIPEDASSVTSTDKVSGKVAIADAEIVVSGGRGLKGPENWNLIENLAEVLGAATACSKPVSDMGWRPHSEHVGQTGKPVASNLYIAVGISGAIQHLAGVNSSKVKVVINNDADAPFFKAADYGIVGDAFEVVPKLTEKLKEFKANNA</sequence>
<dbReference type="OrthoDB" id="9770286at2"/>
<feature type="binding site" evidence="3">
    <location>
        <position position="205"/>
    </location>
    <ligand>
        <name>FAD</name>
        <dbReference type="ChEBI" id="CHEBI:57692"/>
    </ligand>
</feature>
<evidence type="ECO:0000313" key="5">
    <source>
        <dbReference type="EMBL" id="SFU50452.1"/>
    </source>
</evidence>
<comment type="similarity">
    <text evidence="1">Belongs to the ETF alpha-subunit/FixB family.</text>
</comment>
<dbReference type="InterPro" id="IPR014731">
    <property type="entry name" value="ETF_asu_C"/>
</dbReference>
<dbReference type="Gene3D" id="3.40.50.620">
    <property type="entry name" value="HUPs"/>
    <property type="match status" value="1"/>
</dbReference>
<feature type="domain" description="Electron transfer flavoprotein alpha/beta-subunit N-terminal" evidence="4">
    <location>
        <begin position="3"/>
        <end position="186"/>
    </location>
</feature>
<dbReference type="SMART" id="SM00893">
    <property type="entry name" value="ETF"/>
    <property type="match status" value="1"/>
</dbReference>
<feature type="binding site" evidence="3">
    <location>
        <begin position="261"/>
        <end position="268"/>
    </location>
    <ligand>
        <name>FAD</name>
        <dbReference type="ChEBI" id="CHEBI:57692"/>
    </ligand>
</feature>
<dbReference type="Proteomes" id="UP000199138">
    <property type="component" value="Unassembled WGS sequence"/>
</dbReference>
<dbReference type="Pfam" id="PF00766">
    <property type="entry name" value="ETF_alpha"/>
    <property type="match status" value="1"/>
</dbReference>
<dbReference type="PANTHER" id="PTHR43153:SF1">
    <property type="entry name" value="ELECTRON TRANSFER FLAVOPROTEIN SUBUNIT ALPHA, MITOCHONDRIAL"/>
    <property type="match status" value="1"/>
</dbReference>
<dbReference type="InterPro" id="IPR029035">
    <property type="entry name" value="DHS-like_NAD/FAD-binding_dom"/>
</dbReference>
<dbReference type="EMBL" id="FPBK01000005">
    <property type="protein sequence ID" value="SFU50452.1"/>
    <property type="molecule type" value="Genomic_DNA"/>
</dbReference>
<dbReference type="GO" id="GO:0009055">
    <property type="term" value="F:electron transfer activity"/>
    <property type="evidence" value="ECO:0007669"/>
    <property type="project" value="InterPro"/>
</dbReference>
<feature type="binding site" evidence="3">
    <location>
        <position position="282"/>
    </location>
    <ligand>
        <name>FAD</name>
        <dbReference type="ChEBI" id="CHEBI:57692"/>
    </ligand>
</feature>
<dbReference type="SUPFAM" id="SSF52467">
    <property type="entry name" value="DHS-like NAD/FAD-binding domain"/>
    <property type="match status" value="1"/>
</dbReference>
<keyword evidence="6" id="KW-1185">Reference proteome</keyword>
<dbReference type="PIRSF" id="PIRSF000089">
    <property type="entry name" value="Electra_flavoP_a"/>
    <property type="match status" value="1"/>
</dbReference>
<reference evidence="5 6" key="1">
    <citation type="submission" date="2016-10" db="EMBL/GenBank/DDBJ databases">
        <authorList>
            <person name="de Groot N.N."/>
        </authorList>
    </citation>
    <scope>NUCLEOTIDE SEQUENCE [LARGE SCALE GENOMIC DNA]</scope>
    <source>
        <strain evidence="5 6">CGMCC 1.12333</strain>
    </source>
</reference>
<dbReference type="Gene3D" id="3.40.50.1220">
    <property type="entry name" value="TPP-binding domain"/>
    <property type="match status" value="1"/>
</dbReference>
<dbReference type="RefSeq" id="WP_093024818.1">
    <property type="nucleotide sequence ID" value="NZ_FPBK01000005.1"/>
</dbReference>
<evidence type="ECO:0000256" key="2">
    <source>
        <dbReference type="ARBA" id="ARBA00022982"/>
    </source>
</evidence>
<dbReference type="STRING" id="1224947.SAMN05216480_105156"/>
<evidence type="ECO:0000256" key="1">
    <source>
        <dbReference type="ARBA" id="ARBA00005817"/>
    </source>
</evidence>
<proteinExistence type="inferred from homology"/>
<evidence type="ECO:0000313" key="6">
    <source>
        <dbReference type="Proteomes" id="UP000199138"/>
    </source>
</evidence>
<protein>
    <submittedName>
        <fullName evidence="5">Electron transfer flavoprotein alpha subunit</fullName>
    </submittedName>
</protein>
<keyword evidence="3" id="KW-0274">FAD</keyword>
<keyword evidence="3" id="KW-0285">Flavoprotein</keyword>
<dbReference type="PANTHER" id="PTHR43153">
    <property type="entry name" value="ELECTRON TRANSFER FLAVOPROTEIN ALPHA"/>
    <property type="match status" value="1"/>
</dbReference>
<evidence type="ECO:0000259" key="4">
    <source>
        <dbReference type="SMART" id="SM00893"/>
    </source>
</evidence>
<gene>
    <name evidence="5" type="ORF">SAMN05216480_105156</name>
</gene>
<dbReference type="SUPFAM" id="SSF52402">
    <property type="entry name" value="Adenine nucleotide alpha hydrolases-like"/>
    <property type="match status" value="1"/>
</dbReference>
<dbReference type="GO" id="GO:0050660">
    <property type="term" value="F:flavin adenine dinucleotide binding"/>
    <property type="evidence" value="ECO:0007669"/>
    <property type="project" value="InterPro"/>
</dbReference>
<keyword evidence="2" id="KW-0813">Transport</keyword>
<dbReference type="GO" id="GO:0033539">
    <property type="term" value="P:fatty acid beta-oxidation using acyl-CoA dehydrogenase"/>
    <property type="evidence" value="ECO:0007669"/>
    <property type="project" value="TreeGrafter"/>
</dbReference>
<dbReference type="InterPro" id="IPR001308">
    <property type="entry name" value="ETF_a/FixB"/>
</dbReference>
<dbReference type="Pfam" id="PF01012">
    <property type="entry name" value="ETF"/>
    <property type="match status" value="1"/>
</dbReference>
<organism evidence="5 6">
    <name type="scientific">Pustulibacterium marinum</name>
    <dbReference type="NCBI Taxonomy" id="1224947"/>
    <lineage>
        <taxon>Bacteria</taxon>
        <taxon>Pseudomonadati</taxon>
        <taxon>Bacteroidota</taxon>
        <taxon>Flavobacteriia</taxon>
        <taxon>Flavobacteriales</taxon>
        <taxon>Flavobacteriaceae</taxon>
        <taxon>Pustulibacterium</taxon>
    </lineage>
</organism>
<dbReference type="InterPro" id="IPR014730">
    <property type="entry name" value="ETF_a/b_N"/>
</dbReference>
<evidence type="ECO:0000256" key="3">
    <source>
        <dbReference type="PIRSR" id="PIRSR000089-1"/>
    </source>
</evidence>
<keyword evidence="2" id="KW-0249">Electron transport</keyword>
<dbReference type="AlphaFoldDB" id="A0A1I7GPP1"/>